<dbReference type="Proteomes" id="UP001519460">
    <property type="component" value="Unassembled WGS sequence"/>
</dbReference>
<evidence type="ECO:0000313" key="1">
    <source>
        <dbReference type="EMBL" id="KAK7465031.1"/>
    </source>
</evidence>
<name>A0ABD0J7W9_9CAEN</name>
<reference evidence="1 2" key="1">
    <citation type="journal article" date="2023" name="Sci. Data">
        <title>Genome assembly of the Korean intertidal mud-creeper Batillaria attramentaria.</title>
        <authorList>
            <person name="Patra A.K."/>
            <person name="Ho P.T."/>
            <person name="Jun S."/>
            <person name="Lee S.J."/>
            <person name="Kim Y."/>
            <person name="Won Y.J."/>
        </authorList>
    </citation>
    <scope>NUCLEOTIDE SEQUENCE [LARGE SCALE GENOMIC DNA]</scope>
    <source>
        <strain evidence="1">Wonlab-2016</strain>
    </source>
</reference>
<gene>
    <name evidence="1" type="ORF">BaRGS_00037770</name>
</gene>
<sequence>MTHACQPPKYIRHLTRAYPGTTQSSGTSTRDTTHFALHGQTRHDKIVESRKLNVRIIVEHPIGNVTTNCGASHETTSRQIVEHPMRQRHDKLWNIL</sequence>
<accession>A0ABD0J7W9</accession>
<keyword evidence="2" id="KW-1185">Reference proteome</keyword>
<proteinExistence type="predicted"/>
<dbReference type="AlphaFoldDB" id="A0ABD0J7W9"/>
<protein>
    <submittedName>
        <fullName evidence="1">Uncharacterized protein</fullName>
    </submittedName>
</protein>
<dbReference type="EMBL" id="JACVVK020000580">
    <property type="protein sequence ID" value="KAK7465031.1"/>
    <property type="molecule type" value="Genomic_DNA"/>
</dbReference>
<comment type="caution">
    <text evidence="1">The sequence shown here is derived from an EMBL/GenBank/DDBJ whole genome shotgun (WGS) entry which is preliminary data.</text>
</comment>
<organism evidence="1 2">
    <name type="scientific">Batillaria attramentaria</name>
    <dbReference type="NCBI Taxonomy" id="370345"/>
    <lineage>
        <taxon>Eukaryota</taxon>
        <taxon>Metazoa</taxon>
        <taxon>Spiralia</taxon>
        <taxon>Lophotrochozoa</taxon>
        <taxon>Mollusca</taxon>
        <taxon>Gastropoda</taxon>
        <taxon>Caenogastropoda</taxon>
        <taxon>Sorbeoconcha</taxon>
        <taxon>Cerithioidea</taxon>
        <taxon>Batillariidae</taxon>
        <taxon>Batillaria</taxon>
    </lineage>
</organism>
<evidence type="ECO:0000313" key="2">
    <source>
        <dbReference type="Proteomes" id="UP001519460"/>
    </source>
</evidence>